<feature type="transmembrane region" description="Helical" evidence="1">
    <location>
        <begin position="364"/>
        <end position="386"/>
    </location>
</feature>
<dbReference type="Proteomes" id="UP000627781">
    <property type="component" value="Unassembled WGS sequence"/>
</dbReference>
<keyword evidence="3" id="KW-1185">Reference proteome</keyword>
<gene>
    <name evidence="2" type="ORF">H9661_02110</name>
</gene>
<feature type="transmembrane region" description="Helical" evidence="1">
    <location>
        <begin position="235"/>
        <end position="257"/>
    </location>
</feature>
<dbReference type="EMBL" id="JACSRA010000002">
    <property type="protein sequence ID" value="MBD7910140.1"/>
    <property type="molecule type" value="Genomic_DNA"/>
</dbReference>
<protein>
    <submittedName>
        <fullName evidence="2">ABC transporter permease</fullName>
    </submittedName>
</protein>
<evidence type="ECO:0000313" key="2">
    <source>
        <dbReference type="EMBL" id="MBD7910140.1"/>
    </source>
</evidence>
<feature type="transmembrane region" description="Helical" evidence="1">
    <location>
        <begin position="309"/>
        <end position="326"/>
    </location>
</feature>
<evidence type="ECO:0000256" key="1">
    <source>
        <dbReference type="SAM" id="Phobius"/>
    </source>
</evidence>
<name>A0ABR8PPP8_9CLOT</name>
<dbReference type="RefSeq" id="WP_191767589.1">
    <property type="nucleotide sequence ID" value="NZ_JACSRA010000002.1"/>
</dbReference>
<keyword evidence="1" id="KW-0472">Membrane</keyword>
<dbReference type="Pfam" id="PF12679">
    <property type="entry name" value="ABC2_membrane_2"/>
    <property type="match status" value="1"/>
</dbReference>
<keyword evidence="1" id="KW-1133">Transmembrane helix</keyword>
<evidence type="ECO:0000313" key="3">
    <source>
        <dbReference type="Proteomes" id="UP000627781"/>
    </source>
</evidence>
<accession>A0ABR8PPP8</accession>
<feature type="transmembrane region" description="Helical" evidence="1">
    <location>
        <begin position="278"/>
        <end position="303"/>
    </location>
</feature>
<dbReference type="PANTHER" id="PTHR43471:SF3">
    <property type="entry name" value="ABC TRANSPORTER PERMEASE PROTEIN NATB"/>
    <property type="match status" value="1"/>
</dbReference>
<proteinExistence type="predicted"/>
<organism evidence="2 3">
    <name type="scientific">Clostridium cibarium</name>
    <dbReference type="NCBI Taxonomy" id="2762247"/>
    <lineage>
        <taxon>Bacteria</taxon>
        <taxon>Bacillati</taxon>
        <taxon>Bacillota</taxon>
        <taxon>Clostridia</taxon>
        <taxon>Eubacteriales</taxon>
        <taxon>Clostridiaceae</taxon>
        <taxon>Clostridium</taxon>
    </lineage>
</organism>
<dbReference type="Gene3D" id="3.40.1710.10">
    <property type="entry name" value="abc type-2 transporter like domain"/>
    <property type="match status" value="1"/>
</dbReference>
<sequence length="395" mass="43745">MNNFITVLKKELTDILRDRKTIAFTIILPILIYPIMFKVMGSTMQKSSKDAEKEIRVVIEGDKESSLVEVLKTQDNITIEDVENPSKALKDGEIELIVNLPHNIDDNIAEKKSNNIELLVDDQSDKSTIAAGMVNTLFEGYSKQIVEQRLNEVGINSSILTPFTVEQKSGISEDGKMNSVANMLMGMLPAMIVILLLTPTMGLAADMGAGEKERGTFEPLLSTSGNRSSLLWGKIASMALIAVVALIASMSSLFVSFKGYISSVAGTEISFDINSKAIALIILFSLFIIIAICTLQIGISIYARSTKEANTYLSGLMVPMMLLVFVPMYMNVKNIQEVFFHVPLVNAVCVMKEFLFGIYNLQHIAIVIGWHIVYIIAIVSVTRYMFSREEVIFRS</sequence>
<feature type="transmembrane region" description="Helical" evidence="1">
    <location>
        <begin position="22"/>
        <end position="40"/>
    </location>
</feature>
<dbReference type="PANTHER" id="PTHR43471">
    <property type="entry name" value="ABC TRANSPORTER PERMEASE"/>
    <property type="match status" value="1"/>
</dbReference>
<comment type="caution">
    <text evidence="2">The sequence shown here is derived from an EMBL/GenBank/DDBJ whole genome shotgun (WGS) entry which is preliminary data.</text>
</comment>
<keyword evidence="1" id="KW-0812">Transmembrane</keyword>
<reference evidence="2 3" key="1">
    <citation type="submission" date="2020-08" db="EMBL/GenBank/DDBJ databases">
        <title>A Genomic Blueprint of the Chicken Gut Microbiome.</title>
        <authorList>
            <person name="Gilroy R."/>
            <person name="Ravi A."/>
            <person name="Getino M."/>
            <person name="Pursley I."/>
            <person name="Horton D.L."/>
            <person name="Alikhan N.-F."/>
            <person name="Baker D."/>
            <person name="Gharbi K."/>
            <person name="Hall N."/>
            <person name="Watson M."/>
            <person name="Adriaenssens E.M."/>
            <person name="Foster-Nyarko E."/>
            <person name="Jarju S."/>
            <person name="Secka A."/>
            <person name="Antonio M."/>
            <person name="Oren A."/>
            <person name="Chaudhuri R."/>
            <person name="La Ragione R.M."/>
            <person name="Hildebrand F."/>
            <person name="Pallen M.J."/>
        </authorList>
    </citation>
    <scope>NUCLEOTIDE SEQUENCE [LARGE SCALE GENOMIC DNA]</scope>
    <source>
        <strain evidence="2 3">Sa3CVN1</strain>
    </source>
</reference>
<feature type="transmembrane region" description="Helical" evidence="1">
    <location>
        <begin position="184"/>
        <end position="205"/>
    </location>
</feature>